<comment type="caution">
    <text evidence="1">The sequence shown here is derived from an EMBL/GenBank/DDBJ whole genome shotgun (WGS) entry which is preliminary data.</text>
</comment>
<name>A0A6M0IJE4_9BACT</name>
<evidence type="ECO:0000313" key="1">
    <source>
        <dbReference type="EMBL" id="NEU68334.1"/>
    </source>
</evidence>
<proteinExistence type="predicted"/>
<dbReference type="AlphaFoldDB" id="A0A6M0IJE4"/>
<keyword evidence="2" id="KW-1185">Reference proteome</keyword>
<evidence type="ECO:0000313" key="2">
    <source>
        <dbReference type="Proteomes" id="UP000477386"/>
    </source>
</evidence>
<sequence length="147" mass="17134">MEETFDVLSEFVRTGGIVVHVHLLDNGLRTPLPSEAFDGEPIASHIRKLEVEWTTLLNESVNPQSATHQLLTSCSGRLHETYQTRIDWLEAAIRKTEGRIHRLPRTAYWESCYIRFEMQMTLYRKQLKQAKAGQRRVSERLSAYLDY</sequence>
<accession>A0A6M0IJE4</accession>
<gene>
    <name evidence="1" type="ORF">GK091_15685</name>
</gene>
<organism evidence="1 2">
    <name type="scientific">Spirosoma agri</name>
    <dbReference type="NCBI Taxonomy" id="1987381"/>
    <lineage>
        <taxon>Bacteria</taxon>
        <taxon>Pseudomonadati</taxon>
        <taxon>Bacteroidota</taxon>
        <taxon>Cytophagia</taxon>
        <taxon>Cytophagales</taxon>
        <taxon>Cytophagaceae</taxon>
        <taxon>Spirosoma</taxon>
    </lineage>
</organism>
<dbReference type="EMBL" id="JAAGNZ010000001">
    <property type="protein sequence ID" value="NEU68334.1"/>
    <property type="molecule type" value="Genomic_DNA"/>
</dbReference>
<dbReference type="Proteomes" id="UP000477386">
    <property type="component" value="Unassembled WGS sequence"/>
</dbReference>
<protein>
    <submittedName>
        <fullName evidence="1">Uncharacterized protein</fullName>
    </submittedName>
</protein>
<dbReference type="RefSeq" id="WP_164040079.1">
    <property type="nucleotide sequence ID" value="NZ_JAAGNZ010000001.1"/>
</dbReference>
<reference evidence="1 2" key="1">
    <citation type="submission" date="2020-02" db="EMBL/GenBank/DDBJ databases">
        <title>Draft genome sequence of two Spirosoma agri KCTC 52727 and Spirosoma terrae KCTC 52035.</title>
        <authorList>
            <person name="Rojas J."/>
            <person name="Ambika Manirajan B."/>
            <person name="Ratering S."/>
            <person name="Suarez C."/>
            <person name="Schnell S."/>
        </authorList>
    </citation>
    <scope>NUCLEOTIDE SEQUENCE [LARGE SCALE GENOMIC DNA]</scope>
    <source>
        <strain evidence="1 2">KCTC 52727</strain>
    </source>
</reference>